<dbReference type="GO" id="GO:0006606">
    <property type="term" value="P:protein import into nucleus"/>
    <property type="evidence" value="ECO:0007669"/>
    <property type="project" value="TreeGrafter"/>
</dbReference>
<dbReference type="InterPro" id="IPR007187">
    <property type="entry name" value="Nucleoporin_Nup133/Nup155_C"/>
</dbReference>
<dbReference type="InterPro" id="IPR042538">
    <property type="entry name" value="Nucleoporin_Nup155_C_3"/>
</dbReference>
<evidence type="ECO:0000313" key="9">
    <source>
        <dbReference type="Proteomes" id="UP000250043"/>
    </source>
</evidence>
<feature type="compositionally biased region" description="Polar residues" evidence="5">
    <location>
        <begin position="1"/>
        <end position="20"/>
    </location>
</feature>
<dbReference type="Gene3D" id="1.20.58.1780">
    <property type="match status" value="1"/>
</dbReference>
<dbReference type="Proteomes" id="UP000250043">
    <property type="component" value="Unassembled WGS sequence"/>
</dbReference>
<dbReference type="InterPro" id="IPR042537">
    <property type="entry name" value="Nucleoporin_Nup155_C_2"/>
</dbReference>
<comment type="subcellular location">
    <subcellularLocation>
        <location evidence="1">Nucleus</location>
    </subcellularLocation>
</comment>
<dbReference type="EMBL" id="KV722332">
    <property type="protein sequence ID" value="OCH96059.1"/>
    <property type="molecule type" value="Genomic_DNA"/>
</dbReference>
<keyword evidence="9" id="KW-1185">Reference proteome</keyword>
<dbReference type="Pfam" id="PF08801">
    <property type="entry name" value="Nucleoporin_N"/>
    <property type="match status" value="1"/>
</dbReference>
<evidence type="ECO:0000259" key="7">
    <source>
        <dbReference type="Pfam" id="PF08801"/>
    </source>
</evidence>
<feature type="domain" description="Nucleoporin Nup133/Nup155-like C-terminal" evidence="6">
    <location>
        <begin position="674"/>
        <end position="1339"/>
    </location>
</feature>
<protein>
    <submittedName>
        <fullName evidence="8">Nucleoporin</fullName>
    </submittedName>
</protein>
<dbReference type="Gene3D" id="1.25.40.450">
    <property type="entry name" value="Nucleoporin, helical domain, N-terminal subdomain"/>
    <property type="match status" value="1"/>
</dbReference>
<proteinExistence type="inferred from homology"/>
<evidence type="ECO:0000256" key="1">
    <source>
        <dbReference type="ARBA" id="ARBA00004123"/>
    </source>
</evidence>
<feature type="region of interest" description="Disordered" evidence="5">
    <location>
        <begin position="1"/>
        <end position="23"/>
    </location>
</feature>
<reference evidence="8 9" key="1">
    <citation type="submission" date="2016-07" db="EMBL/GenBank/DDBJ databases">
        <title>Draft genome of the white-rot fungus Obba rivulosa 3A-2.</title>
        <authorList>
            <consortium name="DOE Joint Genome Institute"/>
            <person name="Miettinen O."/>
            <person name="Riley R."/>
            <person name="Acob R."/>
            <person name="Barry K."/>
            <person name="Cullen D."/>
            <person name="De Vries R."/>
            <person name="Hainaut M."/>
            <person name="Hatakka A."/>
            <person name="Henrissat B."/>
            <person name="Hilden K."/>
            <person name="Kuo R."/>
            <person name="Labutti K."/>
            <person name="Lipzen A."/>
            <person name="Makela M.R."/>
            <person name="Sandor L."/>
            <person name="Spatafora J.W."/>
            <person name="Grigoriev I.V."/>
            <person name="Hibbett D.S."/>
        </authorList>
    </citation>
    <scope>NUCLEOTIDE SEQUENCE [LARGE SCALE GENOMIC DNA]</scope>
    <source>
        <strain evidence="8 9">3A-2</strain>
    </source>
</reference>
<feature type="domain" description="Nucleoporin Nup133/Nup155-like N-terminal" evidence="7">
    <location>
        <begin position="94"/>
        <end position="409"/>
    </location>
</feature>
<accession>A0A8E2DUZ2</accession>
<dbReference type="PANTHER" id="PTHR10350">
    <property type="entry name" value="NUCLEAR PORE COMPLEX PROTEIN NUP155"/>
    <property type="match status" value="1"/>
</dbReference>
<dbReference type="OrthoDB" id="338970at2759"/>
<sequence length="1358" mass="150768">MATFHGFSQSTSGPTASVNGKSKLMQGAPKPVPVLDLPALQNASHVLQEQFTKDAQAIPDLGEMLSIPGMQSSASYSVFPDDYRVPFQKRRLIGIPEGLFQYYNTTSVTTHMGLMPEIERVWITIDHNLFLWDYVEGQELSSFVDQPDVITHVALVKPKPGVFIDEITSLLVICTPVSVLLIGVSATPVTTVNNRTRKEIKLYATDMTISSDVEMTSVIGTQDGRIFMCGVQDGCLYELHYQEKEGWFGKRVQLINHSLGTVQSLIPRLGGPKSEDRIMTVVADHPRGCFYTLSSRNAIAVYKPTTDKNIQHVQTVSNIYKAASDKAPGSPALAPQNFQIISLHVVSPTESRSDIQLMAMTSNGAGLYFAPSNVPSVYGYGGGGTGVTRPLQLLHVRLPPSNVLHPDEQSNPYHATPIGYGLSQSTPSTPSRPYIMSKLENSCRDAGLTIAAQPGDLDGTDYILCLAPDLTKIGSLGQLHGPPVHQPPPQYQNSFGAVAGPSRPPLTEYATILSIPGRTWAMAPVPQVTSPASLNPPNTPSPNVINELANQFSEPARQFMILTNVGLTFLVKRRALDYLKDVIEEFQAEGNAQPLIEFRDSFGRDQTCAMLLAIASGNTFLDVGGQSAVGTITTVSPELAAVAKQAFYDFGERPMWAERVTYGTSEGSGTAIFSGRREGLALYLARLVRPLWKAKLTKVGPNGLHESSVPDDTLITVQKNLFALKELLDTNPHLFHSAPGDHAGARSAGASEQEAWKAEQTSVSQLMALLARTIEAISFVLLLCDHRLGELVRQCEPDVQNLVTSMTYEELITDQKGVTAARALVNVVINQQIGQQISVDTVSEVLQQRCGSFCSTDDVMLYKARENVRKAVETRNATERQTWLSESLRLFMKGARILEFDQLREIVGDYQQLSYAKGAVELPLHCAQAFDPDSQGLEYWHAGCPDNDPRATFYEKRTNCYGLVLDSVEVFEERSANTKRQNSLSTDDPETVRSHAYELAFSAEDEMFHSTLYDWLIQRGMADELLEMRPAYLEAHLRRGPVTVQKFQLLWQFYVKDCQPLRAAEVLGALAESAEFDLPLESRVEYLTLAVGNAKSHPVSVGSKHESAIAFLTELEEKLDVAQVQLELYNTLHPHIDDPDGVGDRIKLLSKRLMTVTELYQEYAEPFDLPTIKLLILHVSQHRDENIVRPIWNKIFEEAIEGLDPQVAADRIVSKVVPLGQRFYPSDSAFPLRHIASLLVRFRLANKDAVPHGWAPRILVQCGVPYHEVWDIFHEMYESQIPPFNEQVNVQAISSDIAVLLSDWLEEAKRPQSPAARSEFPVFRIDQTVDQYLDELEPSRTETKAIYENVKRQLRRNW</sequence>
<evidence type="ECO:0000313" key="8">
    <source>
        <dbReference type="EMBL" id="OCH96059.1"/>
    </source>
</evidence>
<dbReference type="Pfam" id="PF03177">
    <property type="entry name" value="Nucleoporin_C"/>
    <property type="match status" value="1"/>
</dbReference>
<dbReference type="GO" id="GO:0000972">
    <property type="term" value="P:transcription-dependent tethering of RNA polymerase II gene DNA at nuclear periphery"/>
    <property type="evidence" value="ECO:0007669"/>
    <property type="project" value="TreeGrafter"/>
</dbReference>
<dbReference type="GO" id="GO:0006405">
    <property type="term" value="P:RNA export from nucleus"/>
    <property type="evidence" value="ECO:0007669"/>
    <property type="project" value="TreeGrafter"/>
</dbReference>
<dbReference type="Gene3D" id="1.20.120.1880">
    <property type="entry name" value="Nucleoporin, helical C-terminal domain"/>
    <property type="match status" value="1"/>
</dbReference>
<comment type="similarity">
    <text evidence="2">Belongs to the non-repetitive/WGA-negative nucleoporin family.</text>
</comment>
<name>A0A8E2DUZ2_9APHY</name>
<evidence type="ECO:0000256" key="2">
    <source>
        <dbReference type="ARBA" id="ARBA00007373"/>
    </source>
</evidence>
<dbReference type="PANTHER" id="PTHR10350:SF6">
    <property type="entry name" value="NUCLEAR PORE COMPLEX PROTEIN NUP155"/>
    <property type="match status" value="1"/>
</dbReference>
<evidence type="ECO:0000256" key="5">
    <source>
        <dbReference type="SAM" id="MobiDB-lite"/>
    </source>
</evidence>
<dbReference type="GO" id="GO:0044611">
    <property type="term" value="C:nuclear pore inner ring"/>
    <property type="evidence" value="ECO:0007669"/>
    <property type="project" value="TreeGrafter"/>
</dbReference>
<evidence type="ECO:0000256" key="3">
    <source>
        <dbReference type="ARBA" id="ARBA00022448"/>
    </source>
</evidence>
<organism evidence="8 9">
    <name type="scientific">Obba rivulosa</name>
    <dbReference type="NCBI Taxonomy" id="1052685"/>
    <lineage>
        <taxon>Eukaryota</taxon>
        <taxon>Fungi</taxon>
        <taxon>Dikarya</taxon>
        <taxon>Basidiomycota</taxon>
        <taxon>Agaricomycotina</taxon>
        <taxon>Agaricomycetes</taxon>
        <taxon>Polyporales</taxon>
        <taxon>Gelatoporiaceae</taxon>
        <taxon>Obba</taxon>
    </lineage>
</organism>
<keyword evidence="3" id="KW-0813">Transport</keyword>
<dbReference type="GO" id="GO:0036228">
    <property type="term" value="P:protein localization to nuclear inner membrane"/>
    <property type="evidence" value="ECO:0007669"/>
    <property type="project" value="TreeGrafter"/>
</dbReference>
<dbReference type="InterPro" id="IPR042533">
    <property type="entry name" value="Nucleoporin_Nup155_C_1"/>
</dbReference>
<gene>
    <name evidence="8" type="ORF">OBBRIDRAFT_816068</name>
</gene>
<dbReference type="InterPro" id="IPR014908">
    <property type="entry name" value="Nucleoporin_Nup133/Nup155_N"/>
</dbReference>
<dbReference type="GO" id="GO:0017056">
    <property type="term" value="F:structural constituent of nuclear pore"/>
    <property type="evidence" value="ECO:0007669"/>
    <property type="project" value="InterPro"/>
</dbReference>
<keyword evidence="4" id="KW-0539">Nucleus</keyword>
<dbReference type="InterPro" id="IPR004870">
    <property type="entry name" value="Nucleoporin_Nup155"/>
</dbReference>
<evidence type="ECO:0000259" key="6">
    <source>
        <dbReference type="Pfam" id="PF03177"/>
    </source>
</evidence>
<dbReference type="Gene3D" id="1.25.40.440">
    <property type="entry name" value="Nucleoporin, helical domain, central subdomain"/>
    <property type="match status" value="1"/>
</dbReference>
<evidence type="ECO:0000256" key="4">
    <source>
        <dbReference type="ARBA" id="ARBA00023242"/>
    </source>
</evidence>